<dbReference type="PANTHER" id="PTHR10938">
    <property type="entry name" value="TRANSLATION INITIATION FACTOR IF-3"/>
    <property type="match status" value="1"/>
</dbReference>
<feature type="domain" description="Translation initiation factor 3 N-terminal" evidence="6">
    <location>
        <begin position="20"/>
        <end position="88"/>
    </location>
</feature>
<protein>
    <recommendedName>
        <fullName evidence="4">Translation initiation factor IF-3</fullName>
    </recommendedName>
</protein>
<dbReference type="Gene3D" id="3.30.110.10">
    <property type="entry name" value="Translation initiation factor 3 (IF-3), C-terminal domain"/>
    <property type="match status" value="1"/>
</dbReference>
<feature type="domain" description="Translation initiation factor 3 C-terminal" evidence="5">
    <location>
        <begin position="96"/>
        <end position="181"/>
    </location>
</feature>
<accession>A0A1F7W6F3</accession>
<evidence type="ECO:0000256" key="2">
    <source>
        <dbReference type="ARBA" id="ARBA00022540"/>
    </source>
</evidence>
<sequence>MRIHRRRHQKPKLNIPTFRVNEQIDNPDIRVIDDKGEQLGVIPTAKALELARSRELDLVEVSPKAEPPVCKILDFGHFKYQKEKEVRKQKAQSHEVEIKGIRLSLRIGDHDLDIRRQQARKFFERGDKVKIELRLRGRERAHVDVAKGVVARFLELAKQDFPIRVEQPVQVMGGTITMILARG</sequence>
<dbReference type="GO" id="GO:0043022">
    <property type="term" value="F:ribosome binding"/>
    <property type="evidence" value="ECO:0007669"/>
    <property type="project" value="TreeGrafter"/>
</dbReference>
<dbReference type="InterPro" id="IPR019814">
    <property type="entry name" value="Translation_initiation_fac_3_N"/>
</dbReference>
<evidence type="ECO:0000259" key="6">
    <source>
        <dbReference type="Pfam" id="PF05198"/>
    </source>
</evidence>
<dbReference type="Pfam" id="PF05198">
    <property type="entry name" value="IF3_N"/>
    <property type="match status" value="1"/>
</dbReference>
<reference evidence="7 8" key="1">
    <citation type="journal article" date="2016" name="Nat. Commun.">
        <title>Thousands of microbial genomes shed light on interconnected biogeochemical processes in an aquifer system.</title>
        <authorList>
            <person name="Anantharaman K."/>
            <person name="Brown C.T."/>
            <person name="Hug L.A."/>
            <person name="Sharon I."/>
            <person name="Castelle C.J."/>
            <person name="Probst A.J."/>
            <person name="Thomas B.C."/>
            <person name="Singh A."/>
            <person name="Wilkins M.J."/>
            <person name="Karaoz U."/>
            <person name="Brodie E.L."/>
            <person name="Williams K.H."/>
            <person name="Hubbard S.S."/>
            <person name="Banfield J.F."/>
        </authorList>
    </citation>
    <scope>NUCLEOTIDE SEQUENCE [LARGE SCALE GENOMIC DNA]</scope>
</reference>
<dbReference type="GO" id="GO:0005829">
    <property type="term" value="C:cytosol"/>
    <property type="evidence" value="ECO:0007669"/>
    <property type="project" value="TreeGrafter"/>
</dbReference>
<evidence type="ECO:0000313" key="8">
    <source>
        <dbReference type="Proteomes" id="UP000176501"/>
    </source>
</evidence>
<keyword evidence="2 7" id="KW-0396">Initiation factor</keyword>
<evidence type="ECO:0000256" key="4">
    <source>
        <dbReference type="NCBIfam" id="TIGR00168"/>
    </source>
</evidence>
<evidence type="ECO:0000259" key="5">
    <source>
        <dbReference type="Pfam" id="PF00707"/>
    </source>
</evidence>
<dbReference type="PANTHER" id="PTHR10938:SF0">
    <property type="entry name" value="TRANSLATION INITIATION FACTOR IF-3, MITOCHONDRIAL"/>
    <property type="match status" value="1"/>
</dbReference>
<dbReference type="Proteomes" id="UP000176501">
    <property type="component" value="Unassembled WGS sequence"/>
</dbReference>
<keyword evidence="3" id="KW-0648">Protein biosynthesis</keyword>
<organism evidence="7 8">
    <name type="scientific">Candidatus Uhrbacteria bacterium RIFOXYB2_FULL_57_15</name>
    <dbReference type="NCBI Taxonomy" id="1802422"/>
    <lineage>
        <taxon>Bacteria</taxon>
        <taxon>Candidatus Uhriibacteriota</taxon>
    </lineage>
</organism>
<proteinExistence type="inferred from homology"/>
<comment type="caution">
    <text evidence="7">The sequence shown here is derived from an EMBL/GenBank/DDBJ whole genome shotgun (WGS) entry which is preliminary data.</text>
</comment>
<dbReference type="InterPro" id="IPR036788">
    <property type="entry name" value="T_IF-3_C_sf"/>
</dbReference>
<dbReference type="NCBIfam" id="TIGR00168">
    <property type="entry name" value="infC"/>
    <property type="match status" value="1"/>
</dbReference>
<dbReference type="InterPro" id="IPR019815">
    <property type="entry name" value="Translation_initiation_fac_3_C"/>
</dbReference>
<dbReference type="Gene3D" id="3.10.20.80">
    <property type="entry name" value="Translation initiation factor 3 (IF-3), N-terminal domain"/>
    <property type="match status" value="1"/>
</dbReference>
<dbReference type="SUPFAM" id="SSF55200">
    <property type="entry name" value="Translation initiation factor IF3, C-terminal domain"/>
    <property type="match status" value="1"/>
</dbReference>
<dbReference type="FunFam" id="3.10.20.80:FF:000001">
    <property type="entry name" value="Translation initiation factor IF-3"/>
    <property type="match status" value="1"/>
</dbReference>
<dbReference type="EMBL" id="MGFE01000020">
    <property type="protein sequence ID" value="OGL98349.1"/>
    <property type="molecule type" value="Genomic_DNA"/>
</dbReference>
<dbReference type="InterPro" id="IPR001288">
    <property type="entry name" value="Translation_initiation_fac_3"/>
</dbReference>
<evidence type="ECO:0000256" key="3">
    <source>
        <dbReference type="ARBA" id="ARBA00022917"/>
    </source>
</evidence>
<dbReference type="GO" id="GO:0003743">
    <property type="term" value="F:translation initiation factor activity"/>
    <property type="evidence" value="ECO:0007669"/>
    <property type="project" value="UniProtKB-UniRule"/>
</dbReference>
<dbReference type="AlphaFoldDB" id="A0A1F7W6F3"/>
<gene>
    <name evidence="7" type="ORF">A2304_01475</name>
</gene>
<dbReference type="Pfam" id="PF00707">
    <property type="entry name" value="IF3_C"/>
    <property type="match status" value="1"/>
</dbReference>
<comment type="similarity">
    <text evidence="1">Belongs to the IF-3 family.</text>
</comment>
<dbReference type="SUPFAM" id="SSF54364">
    <property type="entry name" value="Translation initiation factor IF3, N-terminal domain"/>
    <property type="match status" value="1"/>
</dbReference>
<evidence type="ECO:0000256" key="1">
    <source>
        <dbReference type="ARBA" id="ARBA00005439"/>
    </source>
</evidence>
<dbReference type="GO" id="GO:0032790">
    <property type="term" value="P:ribosome disassembly"/>
    <property type="evidence" value="ECO:0007669"/>
    <property type="project" value="TreeGrafter"/>
</dbReference>
<name>A0A1F7W6F3_9BACT</name>
<dbReference type="GO" id="GO:0016020">
    <property type="term" value="C:membrane"/>
    <property type="evidence" value="ECO:0007669"/>
    <property type="project" value="TreeGrafter"/>
</dbReference>
<dbReference type="InterPro" id="IPR036787">
    <property type="entry name" value="T_IF-3_N_sf"/>
</dbReference>
<evidence type="ECO:0000313" key="7">
    <source>
        <dbReference type="EMBL" id="OGL98349.1"/>
    </source>
</evidence>